<evidence type="ECO:0000256" key="1">
    <source>
        <dbReference type="ARBA" id="ARBA00004141"/>
    </source>
</evidence>
<dbReference type="GO" id="GO:0008028">
    <property type="term" value="F:monocarboxylic acid transmembrane transporter activity"/>
    <property type="evidence" value="ECO:0007669"/>
    <property type="project" value="TreeGrafter"/>
</dbReference>
<evidence type="ECO:0000256" key="2">
    <source>
        <dbReference type="SAM" id="Phobius"/>
    </source>
</evidence>
<comment type="subcellular location">
    <subcellularLocation>
        <location evidence="1">Membrane</location>
        <topology evidence="1">Multi-pass membrane protein</topology>
    </subcellularLocation>
</comment>
<dbReference type="InterPro" id="IPR020846">
    <property type="entry name" value="MFS_dom"/>
</dbReference>
<dbReference type="SUPFAM" id="SSF103473">
    <property type="entry name" value="MFS general substrate transporter"/>
    <property type="match status" value="1"/>
</dbReference>
<feature type="transmembrane region" description="Helical" evidence="2">
    <location>
        <begin position="12"/>
        <end position="32"/>
    </location>
</feature>
<evidence type="ECO:0000259" key="3">
    <source>
        <dbReference type="PROSITE" id="PS50850"/>
    </source>
</evidence>
<keyword evidence="2" id="KW-1133">Transmembrane helix</keyword>
<dbReference type="PROSITE" id="PS50850">
    <property type="entry name" value="MFS"/>
    <property type="match status" value="1"/>
</dbReference>
<dbReference type="Gene3D" id="1.20.1250.20">
    <property type="entry name" value="MFS general substrate transporter like domains"/>
    <property type="match status" value="1"/>
</dbReference>
<name>A0AAV6TH65_9ARAC</name>
<feature type="domain" description="Major facilitator superfamily (MFS) profile" evidence="3">
    <location>
        <begin position="14"/>
        <end position="114"/>
    </location>
</feature>
<feature type="non-terminal residue" evidence="4">
    <location>
        <position position="114"/>
    </location>
</feature>
<sequence>HNLATPVEVDGWYSWVVVGVCFVIYFLGLGIVRISGLFFTDIISYFHVDREQAATPFLVGSIARSLSGPVCGYLSHTFGFRFSIALGCSLSFLGIFGCSFAQDLNVFTVFWAVF</sequence>
<dbReference type="EMBL" id="JAFNEN010004594">
    <property type="protein sequence ID" value="KAG8170991.1"/>
    <property type="molecule type" value="Genomic_DNA"/>
</dbReference>
<keyword evidence="2" id="KW-0472">Membrane</keyword>
<keyword evidence="5" id="KW-1185">Reference proteome</keyword>
<feature type="non-terminal residue" evidence="4">
    <location>
        <position position="1"/>
    </location>
</feature>
<dbReference type="Proteomes" id="UP000827092">
    <property type="component" value="Unassembled WGS sequence"/>
</dbReference>
<comment type="caution">
    <text evidence="4">The sequence shown here is derived from an EMBL/GenBank/DDBJ whole genome shotgun (WGS) entry which is preliminary data.</text>
</comment>
<protein>
    <recommendedName>
        <fullName evidence="3">Major facilitator superfamily (MFS) profile domain-containing protein</fullName>
    </recommendedName>
</protein>
<accession>A0AAV6TH65</accession>
<dbReference type="PANTHER" id="PTHR11360:SF303">
    <property type="entry name" value="MAJOR FACILITATOR SUPERFAMILY (MFS) PROFILE DOMAIN-CONTAINING PROTEIN"/>
    <property type="match status" value="1"/>
</dbReference>
<keyword evidence="2" id="KW-0812">Transmembrane</keyword>
<evidence type="ECO:0000313" key="5">
    <source>
        <dbReference type="Proteomes" id="UP000827092"/>
    </source>
</evidence>
<dbReference type="PANTHER" id="PTHR11360">
    <property type="entry name" value="MONOCARBOXYLATE TRANSPORTER"/>
    <property type="match status" value="1"/>
</dbReference>
<dbReference type="AlphaFoldDB" id="A0AAV6TH65"/>
<organism evidence="4 5">
    <name type="scientific">Oedothorax gibbosus</name>
    <dbReference type="NCBI Taxonomy" id="931172"/>
    <lineage>
        <taxon>Eukaryota</taxon>
        <taxon>Metazoa</taxon>
        <taxon>Ecdysozoa</taxon>
        <taxon>Arthropoda</taxon>
        <taxon>Chelicerata</taxon>
        <taxon>Arachnida</taxon>
        <taxon>Araneae</taxon>
        <taxon>Araneomorphae</taxon>
        <taxon>Entelegynae</taxon>
        <taxon>Araneoidea</taxon>
        <taxon>Linyphiidae</taxon>
        <taxon>Erigoninae</taxon>
        <taxon>Oedothorax</taxon>
    </lineage>
</organism>
<dbReference type="GO" id="GO:0016020">
    <property type="term" value="C:membrane"/>
    <property type="evidence" value="ECO:0007669"/>
    <property type="project" value="UniProtKB-SubCell"/>
</dbReference>
<evidence type="ECO:0000313" key="4">
    <source>
        <dbReference type="EMBL" id="KAG8170991.1"/>
    </source>
</evidence>
<dbReference type="InterPro" id="IPR050327">
    <property type="entry name" value="Proton-linked_MCT"/>
</dbReference>
<reference evidence="4 5" key="1">
    <citation type="journal article" date="2022" name="Nat. Ecol. Evol.">
        <title>A masculinizing supergene underlies an exaggerated male reproductive morph in a spider.</title>
        <authorList>
            <person name="Hendrickx F."/>
            <person name="De Corte Z."/>
            <person name="Sonet G."/>
            <person name="Van Belleghem S.M."/>
            <person name="Kostlbacher S."/>
            <person name="Vangestel C."/>
        </authorList>
    </citation>
    <scope>NUCLEOTIDE SEQUENCE [LARGE SCALE GENOMIC DNA]</scope>
    <source>
        <strain evidence="4">W744_W776</strain>
    </source>
</reference>
<dbReference type="InterPro" id="IPR036259">
    <property type="entry name" value="MFS_trans_sf"/>
</dbReference>
<feature type="transmembrane region" description="Helical" evidence="2">
    <location>
        <begin position="82"/>
        <end position="102"/>
    </location>
</feature>
<proteinExistence type="predicted"/>
<gene>
    <name evidence="4" type="ORF">JTE90_024071</name>
</gene>